<protein>
    <submittedName>
        <fullName evidence="1">Uncharacterized protein</fullName>
    </submittedName>
</protein>
<keyword evidence="2" id="KW-1185">Reference proteome</keyword>
<name>A0ABD3RPU5_9LAMI</name>
<evidence type="ECO:0000313" key="2">
    <source>
        <dbReference type="Proteomes" id="UP001634393"/>
    </source>
</evidence>
<organism evidence="1 2">
    <name type="scientific">Penstemon smallii</name>
    <dbReference type="NCBI Taxonomy" id="265156"/>
    <lineage>
        <taxon>Eukaryota</taxon>
        <taxon>Viridiplantae</taxon>
        <taxon>Streptophyta</taxon>
        <taxon>Embryophyta</taxon>
        <taxon>Tracheophyta</taxon>
        <taxon>Spermatophyta</taxon>
        <taxon>Magnoliopsida</taxon>
        <taxon>eudicotyledons</taxon>
        <taxon>Gunneridae</taxon>
        <taxon>Pentapetalae</taxon>
        <taxon>asterids</taxon>
        <taxon>lamiids</taxon>
        <taxon>Lamiales</taxon>
        <taxon>Plantaginaceae</taxon>
        <taxon>Cheloneae</taxon>
        <taxon>Penstemon</taxon>
    </lineage>
</organism>
<accession>A0ABD3RPU5</accession>
<dbReference type="AlphaFoldDB" id="A0ABD3RPU5"/>
<reference evidence="1 2" key="1">
    <citation type="submission" date="2024-12" db="EMBL/GenBank/DDBJ databases">
        <title>The unique morphological basis and parallel evolutionary history of personate flowers in Penstemon.</title>
        <authorList>
            <person name="Depatie T.H."/>
            <person name="Wessinger C.A."/>
        </authorList>
    </citation>
    <scope>NUCLEOTIDE SEQUENCE [LARGE SCALE GENOMIC DNA]</scope>
    <source>
        <strain evidence="1">WTNN_2</strain>
        <tissue evidence="1">Leaf</tissue>
    </source>
</reference>
<evidence type="ECO:0000313" key="1">
    <source>
        <dbReference type="EMBL" id="KAL3813921.1"/>
    </source>
</evidence>
<dbReference type="EMBL" id="JBJXBP010000008">
    <property type="protein sequence ID" value="KAL3813921.1"/>
    <property type="molecule type" value="Genomic_DNA"/>
</dbReference>
<gene>
    <name evidence="1" type="ORF">ACJIZ3_015189</name>
</gene>
<comment type="caution">
    <text evidence="1">The sequence shown here is derived from an EMBL/GenBank/DDBJ whole genome shotgun (WGS) entry which is preliminary data.</text>
</comment>
<proteinExistence type="predicted"/>
<dbReference type="Proteomes" id="UP001634393">
    <property type="component" value="Unassembled WGS sequence"/>
</dbReference>
<sequence length="73" mass="8025">MESRGEHKHEEESVVSLQQTHFLATKTQKTVTGATIRSIVRANDLTSDRNKTHIAAFPSLVNPELIRPISGSG</sequence>